<dbReference type="CDD" id="cd09168">
    <property type="entry name" value="PLDc_PaPPK1_C2_like"/>
    <property type="match status" value="1"/>
</dbReference>
<comment type="similarity">
    <text evidence="6 7">Belongs to the polyphosphate kinase 1 (PPK1) family.</text>
</comment>
<feature type="binding site" evidence="6">
    <location>
        <position position="383"/>
    </location>
    <ligand>
        <name>Mg(2+)</name>
        <dbReference type="ChEBI" id="CHEBI:18420"/>
    </ligand>
</feature>
<evidence type="ECO:0000259" key="10">
    <source>
        <dbReference type="Pfam" id="PF13090"/>
    </source>
</evidence>
<keyword evidence="6" id="KW-0460">Magnesium</keyword>
<dbReference type="InterPro" id="IPR041108">
    <property type="entry name" value="PP_kinase_C_1"/>
</dbReference>
<dbReference type="AlphaFoldDB" id="A0A2N8KG83"/>
<comment type="caution">
    <text evidence="12">The sequence shown here is derived from an EMBL/GenBank/DDBJ whole genome shotgun (WGS) entry which is preliminary data.</text>
</comment>
<dbReference type="NCBIfam" id="TIGR03705">
    <property type="entry name" value="poly_P_kin"/>
    <property type="match status" value="1"/>
</dbReference>
<dbReference type="EC" id="2.7.4.1" evidence="6 7"/>
<dbReference type="NCBIfam" id="NF003921">
    <property type="entry name" value="PRK05443.2-2"/>
    <property type="match status" value="1"/>
</dbReference>
<dbReference type="EMBL" id="POQS01000004">
    <property type="protein sequence ID" value="PND32440.1"/>
    <property type="molecule type" value="Genomic_DNA"/>
</dbReference>
<dbReference type="GO" id="GO:0008976">
    <property type="term" value="F:polyphosphate kinase activity"/>
    <property type="evidence" value="ECO:0007669"/>
    <property type="project" value="UniProtKB-UniRule"/>
</dbReference>
<dbReference type="Pfam" id="PF13089">
    <property type="entry name" value="PP_kinase_N"/>
    <property type="match status" value="1"/>
</dbReference>
<feature type="domain" description="Polyphosphate kinase N-terminal" evidence="9">
    <location>
        <begin position="12"/>
        <end position="116"/>
    </location>
</feature>
<evidence type="ECO:0000256" key="6">
    <source>
        <dbReference type="HAMAP-Rule" id="MF_00347"/>
    </source>
</evidence>
<feature type="domain" description="Polyphosphate kinase middle" evidence="8">
    <location>
        <begin position="125"/>
        <end position="308"/>
    </location>
</feature>
<keyword evidence="2 6" id="KW-0808">Transferase</keyword>
<dbReference type="GO" id="GO:0005524">
    <property type="term" value="F:ATP binding"/>
    <property type="evidence" value="ECO:0007669"/>
    <property type="project" value="UniProtKB-KW"/>
</dbReference>
<comment type="PTM">
    <text evidence="6 7">An intermediate of this reaction is the autophosphorylated ppk in which a phosphate is covalently linked to a histidine residue through a N-P bond.</text>
</comment>
<dbReference type="Gene3D" id="3.30.870.10">
    <property type="entry name" value="Endonuclease Chain A"/>
    <property type="match status" value="2"/>
</dbReference>
<dbReference type="HAMAP" id="MF_00347">
    <property type="entry name" value="Polyphosphate_kinase"/>
    <property type="match status" value="1"/>
</dbReference>
<dbReference type="InterPro" id="IPR024953">
    <property type="entry name" value="PP_kinase_middle"/>
</dbReference>
<keyword evidence="4 6" id="KW-0418">Kinase</keyword>
<dbReference type="SUPFAM" id="SSF143724">
    <property type="entry name" value="PHP14-like"/>
    <property type="match status" value="1"/>
</dbReference>
<dbReference type="PIRSF" id="PIRSF015589">
    <property type="entry name" value="PP_kinase"/>
    <property type="match status" value="1"/>
</dbReference>
<feature type="binding site" evidence="6">
    <location>
        <position position="49"/>
    </location>
    <ligand>
        <name>ATP</name>
        <dbReference type="ChEBI" id="CHEBI:30616"/>
    </ligand>
</feature>
<dbReference type="Proteomes" id="UP000235994">
    <property type="component" value="Unassembled WGS sequence"/>
</dbReference>
<dbReference type="Pfam" id="PF02503">
    <property type="entry name" value="PP_kinase"/>
    <property type="match status" value="1"/>
</dbReference>
<proteinExistence type="inferred from homology"/>
<feature type="domain" description="Polyphosphate kinase C-terminal" evidence="11">
    <location>
        <begin position="340"/>
        <end position="502"/>
    </location>
</feature>
<dbReference type="Pfam" id="PF13090">
    <property type="entry name" value="PP_kinase_C"/>
    <property type="match status" value="1"/>
</dbReference>
<evidence type="ECO:0000256" key="3">
    <source>
        <dbReference type="ARBA" id="ARBA00022741"/>
    </source>
</evidence>
<comment type="function">
    <text evidence="6 7">Catalyzes the reversible transfer of the terminal phosphate of ATP to form a long-chain polyphosphate (polyP).</text>
</comment>
<keyword evidence="1 6" id="KW-0597">Phosphoprotein</keyword>
<dbReference type="GO" id="GO:0046872">
    <property type="term" value="F:metal ion binding"/>
    <property type="evidence" value="ECO:0007669"/>
    <property type="project" value="UniProtKB-KW"/>
</dbReference>
<feature type="binding site" evidence="6">
    <location>
        <position position="572"/>
    </location>
    <ligand>
        <name>ATP</name>
        <dbReference type="ChEBI" id="CHEBI:30616"/>
    </ligand>
</feature>
<dbReference type="InterPro" id="IPR025200">
    <property type="entry name" value="PPK_C_dom2"/>
</dbReference>
<comment type="catalytic activity">
    <reaction evidence="6 7">
        <text>[phosphate](n) + ATP = [phosphate](n+1) + ADP</text>
        <dbReference type="Rhea" id="RHEA:19573"/>
        <dbReference type="Rhea" id="RHEA-COMP:9859"/>
        <dbReference type="Rhea" id="RHEA-COMP:14280"/>
        <dbReference type="ChEBI" id="CHEBI:16838"/>
        <dbReference type="ChEBI" id="CHEBI:30616"/>
        <dbReference type="ChEBI" id="CHEBI:456216"/>
        <dbReference type="EC" id="2.7.4.1"/>
    </reaction>
</comment>
<keyword evidence="5 6" id="KW-0067">ATP-binding</keyword>
<keyword evidence="6" id="KW-0479">Metal-binding</keyword>
<evidence type="ECO:0000313" key="13">
    <source>
        <dbReference type="Proteomes" id="UP000235994"/>
    </source>
</evidence>
<feature type="binding site" evidence="6">
    <location>
        <position position="413"/>
    </location>
    <ligand>
        <name>Mg(2+)</name>
        <dbReference type="ChEBI" id="CHEBI:18420"/>
    </ligand>
</feature>
<gene>
    <name evidence="12" type="primary">ppk1</name>
    <name evidence="6" type="synonym">ppk</name>
    <name evidence="12" type="ORF">C1I89_15285</name>
</gene>
<evidence type="ECO:0000256" key="5">
    <source>
        <dbReference type="ARBA" id="ARBA00022840"/>
    </source>
</evidence>
<feature type="domain" description="Polyphosphate kinase C-terminal" evidence="10">
    <location>
        <begin position="511"/>
        <end position="677"/>
    </location>
</feature>
<evidence type="ECO:0000259" key="11">
    <source>
        <dbReference type="Pfam" id="PF17941"/>
    </source>
</evidence>
<name>A0A2N8KG83_9BURK</name>
<keyword evidence="13" id="KW-1185">Reference proteome</keyword>
<dbReference type="InterPro" id="IPR025198">
    <property type="entry name" value="PPK_N_dom"/>
</dbReference>
<keyword evidence="3 6" id="KW-0547">Nucleotide-binding</keyword>
<evidence type="ECO:0000259" key="8">
    <source>
        <dbReference type="Pfam" id="PF02503"/>
    </source>
</evidence>
<dbReference type="Gene3D" id="1.20.58.310">
    <property type="entry name" value="Polyphosphate kinase N-terminal domain"/>
    <property type="match status" value="1"/>
</dbReference>
<comment type="cofactor">
    <cofactor evidence="6">
        <name>Mg(2+)</name>
        <dbReference type="ChEBI" id="CHEBI:18420"/>
    </cofactor>
</comment>
<dbReference type="NCBIfam" id="NF003918">
    <property type="entry name" value="PRK05443.1-2"/>
    <property type="match status" value="1"/>
</dbReference>
<feature type="binding site" evidence="6">
    <location>
        <position position="600"/>
    </location>
    <ligand>
        <name>ATP</name>
        <dbReference type="ChEBI" id="CHEBI:30616"/>
    </ligand>
</feature>
<dbReference type="InterPro" id="IPR036830">
    <property type="entry name" value="PP_kinase_middle_dom_sf"/>
</dbReference>
<evidence type="ECO:0000259" key="9">
    <source>
        <dbReference type="Pfam" id="PF13089"/>
    </source>
</evidence>
<reference evidence="12 13" key="1">
    <citation type="submission" date="2018-01" db="EMBL/GenBank/DDBJ databases">
        <title>The draft genome of an aniline degradation strain ANB-1.</title>
        <authorList>
            <person name="Zhang L."/>
            <person name="Jiang J."/>
        </authorList>
    </citation>
    <scope>NUCLEOTIDE SEQUENCE [LARGE SCALE GENOMIC DNA]</scope>
    <source>
        <strain evidence="12 13">ANB-1</strain>
    </source>
</reference>
<dbReference type="GO" id="GO:0009358">
    <property type="term" value="C:polyphosphate kinase complex"/>
    <property type="evidence" value="ECO:0007669"/>
    <property type="project" value="InterPro"/>
</dbReference>
<dbReference type="Pfam" id="PF17941">
    <property type="entry name" value="PP_kinase_C_1"/>
    <property type="match status" value="1"/>
</dbReference>
<dbReference type="PANTHER" id="PTHR30218">
    <property type="entry name" value="POLYPHOSPHATE KINASE"/>
    <property type="match status" value="1"/>
</dbReference>
<evidence type="ECO:0000256" key="7">
    <source>
        <dbReference type="RuleBase" id="RU003800"/>
    </source>
</evidence>
<evidence type="ECO:0000256" key="1">
    <source>
        <dbReference type="ARBA" id="ARBA00022553"/>
    </source>
</evidence>
<feature type="binding site" evidence="6">
    <location>
        <position position="476"/>
    </location>
    <ligand>
        <name>ATP</name>
        <dbReference type="ChEBI" id="CHEBI:30616"/>
    </ligand>
</feature>
<dbReference type="NCBIfam" id="NF003917">
    <property type="entry name" value="PRK05443.1-1"/>
    <property type="match status" value="1"/>
</dbReference>
<dbReference type="SUPFAM" id="SSF140356">
    <property type="entry name" value="PPK N-terminal domain-like"/>
    <property type="match status" value="1"/>
</dbReference>
<dbReference type="InterPro" id="IPR003414">
    <property type="entry name" value="PP_kinase"/>
</dbReference>
<dbReference type="PANTHER" id="PTHR30218:SF0">
    <property type="entry name" value="POLYPHOSPHATE KINASE"/>
    <property type="match status" value="1"/>
</dbReference>
<evidence type="ECO:0000256" key="2">
    <source>
        <dbReference type="ARBA" id="ARBA00022679"/>
    </source>
</evidence>
<dbReference type="SUPFAM" id="SSF56024">
    <property type="entry name" value="Phospholipase D/nuclease"/>
    <property type="match status" value="2"/>
</dbReference>
<dbReference type="RefSeq" id="WP_102773560.1">
    <property type="nucleotide sequence ID" value="NZ_POQS01000004.1"/>
</dbReference>
<feature type="active site" description="Phosphohistidine intermediate" evidence="6">
    <location>
        <position position="443"/>
    </location>
</feature>
<protein>
    <recommendedName>
        <fullName evidence="6 7">Polyphosphate kinase</fullName>
        <ecNumber evidence="6 7">2.7.4.1</ecNumber>
    </recommendedName>
    <alternativeName>
        <fullName evidence="6">ATP-polyphosphate phosphotransferase</fullName>
    </alternativeName>
    <alternativeName>
        <fullName evidence="6">Polyphosphoric acid kinase</fullName>
    </alternativeName>
</protein>
<dbReference type="CDD" id="cd09165">
    <property type="entry name" value="PLDc_PaPPK1_C1_like"/>
    <property type="match status" value="1"/>
</dbReference>
<evidence type="ECO:0000256" key="4">
    <source>
        <dbReference type="ARBA" id="ARBA00022777"/>
    </source>
</evidence>
<dbReference type="Gene3D" id="3.30.1840.10">
    <property type="entry name" value="Polyphosphate kinase middle domain"/>
    <property type="match status" value="1"/>
</dbReference>
<accession>A0A2N8KG83</accession>
<evidence type="ECO:0000313" key="12">
    <source>
        <dbReference type="EMBL" id="PND32440.1"/>
    </source>
</evidence>
<organism evidence="12 13">
    <name type="scientific">Achromobacter pulmonis</name>
    <dbReference type="NCBI Taxonomy" id="1389932"/>
    <lineage>
        <taxon>Bacteria</taxon>
        <taxon>Pseudomonadati</taxon>
        <taxon>Pseudomonadota</taxon>
        <taxon>Betaproteobacteria</taxon>
        <taxon>Burkholderiales</taxon>
        <taxon>Alcaligenaceae</taxon>
        <taxon>Achromobacter</taxon>
    </lineage>
</organism>
<dbReference type="GO" id="GO:0006799">
    <property type="term" value="P:polyphosphate biosynthetic process"/>
    <property type="evidence" value="ECO:0007669"/>
    <property type="project" value="UniProtKB-UniRule"/>
</dbReference>
<dbReference type="InterPro" id="IPR036832">
    <property type="entry name" value="PPK_N_dom_sf"/>
</dbReference>
<sequence>MPSRPPAEPLLMNRELSLLKFNERVLAMAEDPKTPLLERLRYVCIVSSNLDEFFEIRISSLKEQQRQSPNLVGPDGMTPDEAFEHVQQAVHELVGRQYNLLNDQILPAMHAEGITLHHASEWNAQQQEWAREVFNRDVMPLLTPIGLDPAHPFPRVYNKSLNFIVSLSGADAFGRQASIAVVQAPRALPRLIKMPQELSGYPEGYILLTSLLRAFVGELFPGLEMLGCYQWRVTRNSDLFVDEEEVTNLRHALQGELSQRNFGAAVRLEIDKLTPVELETFLQREFSLKPEDTYRVPGPVNLSRLMQLCNSESRPDLLFPEYRAPVPAPFDRVGDKPAELFEAVAQQDRLLHHPYQSFQPVIDFLTAAALDPDVMAIKQTIYRTGEDSELMKILLAAARAGKEVTVVVELMARFDEQTNINWASKLEEVGAHVVYGVVAHKTHAKMAVVLRREKGRLRRYAHLGTGNYHPRTARLYTDFGLLTADPRLCEDMDKVFAQLTGLGARRALKALMQSPFTMHDGMVALIRAEARAAKAGKRARIMAKMNSLLEEQIIEELYKAGQAGVKIDLIVRGVCALRAGVPGLSENIRVRSIVGRFLEHSRVFYFFAEGQETVYLSSADWMDRNFFRRVEIAFPIYDKALKKRVIDEAFTYALRDNQLAWQQQADGDYARVKSRREPFNLHQYLMQKLGV</sequence>